<gene>
    <name evidence="4" type="primary">BNA2_2</name>
    <name evidence="4" type="ORF">BM221_010489</name>
</gene>
<dbReference type="GO" id="GO:0020037">
    <property type="term" value="F:heme binding"/>
    <property type="evidence" value="ECO:0007669"/>
    <property type="project" value="InterPro"/>
</dbReference>
<dbReference type="GO" id="GO:0019441">
    <property type="term" value="P:L-tryptophan catabolic process to kynurenine"/>
    <property type="evidence" value="ECO:0007669"/>
    <property type="project" value="InterPro"/>
</dbReference>
<dbReference type="Gene3D" id="1.20.58.480">
    <property type="match status" value="1"/>
</dbReference>
<dbReference type="GO" id="GO:0046872">
    <property type="term" value="F:metal ion binding"/>
    <property type="evidence" value="ECO:0007669"/>
    <property type="project" value="UniProtKB-KW"/>
</dbReference>
<dbReference type="InterPro" id="IPR037217">
    <property type="entry name" value="Trp/Indoleamine_2_3_dOase-like"/>
</dbReference>
<comment type="similarity">
    <text evidence="1">Belongs to the indoleamine 2,3-dioxygenase family.</text>
</comment>
<proteinExistence type="inferred from homology"/>
<keyword evidence="3" id="KW-0408">Iron</keyword>
<protein>
    <submittedName>
        <fullName evidence="4">Indoleamine 2,3-dioxygenase</fullName>
    </submittedName>
</protein>
<comment type="caution">
    <text evidence="4">The sequence shown here is derived from an EMBL/GenBank/DDBJ whole genome shotgun (WGS) entry which is preliminary data.</text>
</comment>
<dbReference type="Proteomes" id="UP000235728">
    <property type="component" value="Unassembled WGS sequence"/>
</dbReference>
<evidence type="ECO:0000256" key="1">
    <source>
        <dbReference type="ARBA" id="ARBA00007119"/>
    </source>
</evidence>
<evidence type="ECO:0000256" key="2">
    <source>
        <dbReference type="ARBA" id="ARBA00022723"/>
    </source>
</evidence>
<accession>A0A2N6N8Z7</accession>
<reference evidence="4 5" key="1">
    <citation type="journal article" date="2016" name="Appl. Microbiol. Biotechnol.">
        <title>Characterization of T-DNA insertion mutants with decreased virulence in the entomopathogenic fungus Beauveria bassiana JEF-007.</title>
        <authorList>
            <person name="Kim S."/>
            <person name="Lee S.J."/>
            <person name="Nai Y.S."/>
            <person name="Yu J.S."/>
            <person name="Lee M.R."/>
            <person name="Yang Y.T."/>
            <person name="Kim J.S."/>
        </authorList>
    </citation>
    <scope>NUCLEOTIDE SEQUENCE [LARGE SCALE GENOMIC DNA]</scope>
    <source>
        <strain evidence="4 5">JEF-007</strain>
    </source>
</reference>
<keyword evidence="4" id="KW-0223">Dioxygenase</keyword>
<keyword evidence="2" id="KW-0479">Metal-binding</keyword>
<dbReference type="InterPro" id="IPR000898">
    <property type="entry name" value="Indolamine_dOase"/>
</dbReference>
<keyword evidence="4" id="KW-0560">Oxidoreductase</keyword>
<sequence length="69" mass="7766">MPARHAKFLRDVEAVANIRQYVEANIGDEGLCVAYNACLGGLGAFRDKTLQLLQDTSSALRARLKRRFW</sequence>
<dbReference type="SUPFAM" id="SSF140959">
    <property type="entry name" value="Indolic compounds 2,3-dioxygenase-like"/>
    <property type="match status" value="1"/>
</dbReference>
<name>A0A2N6N8Z7_BEABA</name>
<dbReference type="AlphaFoldDB" id="A0A2N6N8Z7"/>
<dbReference type="EMBL" id="MRVG01000017">
    <property type="protein sequence ID" value="PMB63747.1"/>
    <property type="molecule type" value="Genomic_DNA"/>
</dbReference>
<evidence type="ECO:0000313" key="4">
    <source>
        <dbReference type="EMBL" id="PMB63747.1"/>
    </source>
</evidence>
<dbReference type="Pfam" id="PF01231">
    <property type="entry name" value="IDO"/>
    <property type="match status" value="1"/>
</dbReference>
<evidence type="ECO:0000256" key="3">
    <source>
        <dbReference type="ARBA" id="ARBA00023004"/>
    </source>
</evidence>
<evidence type="ECO:0000313" key="5">
    <source>
        <dbReference type="Proteomes" id="UP000235728"/>
    </source>
</evidence>
<organism evidence="4 5">
    <name type="scientific">Beauveria bassiana</name>
    <name type="common">White muscardine disease fungus</name>
    <name type="synonym">Tritirachium shiotae</name>
    <dbReference type="NCBI Taxonomy" id="176275"/>
    <lineage>
        <taxon>Eukaryota</taxon>
        <taxon>Fungi</taxon>
        <taxon>Dikarya</taxon>
        <taxon>Ascomycota</taxon>
        <taxon>Pezizomycotina</taxon>
        <taxon>Sordariomycetes</taxon>
        <taxon>Hypocreomycetidae</taxon>
        <taxon>Hypocreales</taxon>
        <taxon>Cordycipitaceae</taxon>
        <taxon>Beauveria</taxon>
    </lineage>
</organism>
<dbReference type="GO" id="GO:0016702">
    <property type="term" value="F:oxidoreductase activity, acting on single donors with incorporation of molecular oxygen, incorporation of two atoms of oxygen"/>
    <property type="evidence" value="ECO:0007669"/>
    <property type="project" value="UniProtKB-ARBA"/>
</dbReference>